<name>A0AAW9JT13_BACTU</name>
<dbReference type="GO" id="GO:0004803">
    <property type="term" value="F:transposase activity"/>
    <property type="evidence" value="ECO:0007669"/>
    <property type="project" value="InterPro"/>
</dbReference>
<dbReference type="EMBL" id="JAXOTW010000115">
    <property type="protein sequence ID" value="MDZ5480826.1"/>
    <property type="molecule type" value="Genomic_DNA"/>
</dbReference>
<protein>
    <submittedName>
        <fullName evidence="3">Transposase</fullName>
    </submittedName>
</protein>
<sequence>GVKCQLEYDLLSGEFSDVKIEPGKRSDQAYGATRMDMTQKNEIYIRDLGYFRLQDFNSIQDKEGYYLSRLKLPTKIYRKEFETVV</sequence>
<evidence type="ECO:0000259" key="2">
    <source>
        <dbReference type="Pfam" id="PF01609"/>
    </source>
</evidence>
<dbReference type="InterPro" id="IPR012337">
    <property type="entry name" value="RNaseH-like_sf"/>
</dbReference>
<evidence type="ECO:0000313" key="4">
    <source>
        <dbReference type="Proteomes" id="UP001292252"/>
    </source>
</evidence>
<proteinExistence type="predicted"/>
<comment type="function">
    <text evidence="1">Involved in the transposition of the insertion sequence.</text>
</comment>
<accession>A0AAW9JT13</accession>
<feature type="domain" description="Transposase IS4-like" evidence="2">
    <location>
        <begin position="1"/>
        <end position="79"/>
    </location>
</feature>
<reference evidence="3" key="1">
    <citation type="submission" date="2023-12" db="EMBL/GenBank/DDBJ databases">
        <title>Genome sequence of Bacillus thuringiensis strain SS10.</title>
        <authorList>
            <person name="Rouis S."/>
        </authorList>
    </citation>
    <scope>NUCLEOTIDE SEQUENCE</scope>
    <source>
        <strain evidence="3">SS10</strain>
    </source>
</reference>
<evidence type="ECO:0000313" key="3">
    <source>
        <dbReference type="EMBL" id="MDZ5480826.1"/>
    </source>
</evidence>
<gene>
    <name evidence="3" type="ORF">U2F49_32730</name>
</gene>
<feature type="non-terminal residue" evidence="3">
    <location>
        <position position="85"/>
    </location>
</feature>
<dbReference type="GO" id="GO:0006313">
    <property type="term" value="P:DNA transposition"/>
    <property type="evidence" value="ECO:0007669"/>
    <property type="project" value="InterPro"/>
</dbReference>
<evidence type="ECO:0000256" key="1">
    <source>
        <dbReference type="ARBA" id="ARBA00002286"/>
    </source>
</evidence>
<comment type="caution">
    <text evidence="3">The sequence shown here is derived from an EMBL/GenBank/DDBJ whole genome shotgun (WGS) entry which is preliminary data.</text>
</comment>
<dbReference type="Pfam" id="PF01609">
    <property type="entry name" value="DDE_Tnp_1"/>
    <property type="match status" value="1"/>
</dbReference>
<dbReference type="AlphaFoldDB" id="A0AAW9JT13"/>
<feature type="non-terminal residue" evidence="3">
    <location>
        <position position="1"/>
    </location>
</feature>
<dbReference type="RefSeq" id="WP_322471651.1">
    <property type="nucleotide sequence ID" value="NZ_JAXOTW010000115.1"/>
</dbReference>
<dbReference type="Proteomes" id="UP001292252">
    <property type="component" value="Unassembled WGS sequence"/>
</dbReference>
<organism evidence="3 4">
    <name type="scientific">Bacillus thuringiensis</name>
    <dbReference type="NCBI Taxonomy" id="1428"/>
    <lineage>
        <taxon>Bacteria</taxon>
        <taxon>Bacillati</taxon>
        <taxon>Bacillota</taxon>
        <taxon>Bacilli</taxon>
        <taxon>Bacillales</taxon>
        <taxon>Bacillaceae</taxon>
        <taxon>Bacillus</taxon>
        <taxon>Bacillus cereus group</taxon>
    </lineage>
</organism>
<dbReference type="SUPFAM" id="SSF53098">
    <property type="entry name" value="Ribonuclease H-like"/>
    <property type="match status" value="1"/>
</dbReference>
<dbReference type="InterPro" id="IPR002559">
    <property type="entry name" value="Transposase_11"/>
</dbReference>
<dbReference type="GO" id="GO:0003677">
    <property type="term" value="F:DNA binding"/>
    <property type="evidence" value="ECO:0007669"/>
    <property type="project" value="InterPro"/>
</dbReference>